<dbReference type="GO" id="GO:0005576">
    <property type="term" value="C:extracellular region"/>
    <property type="evidence" value="ECO:0007669"/>
    <property type="project" value="UniProtKB-SubCell"/>
</dbReference>
<evidence type="ECO:0000259" key="10">
    <source>
        <dbReference type="Pfam" id="PF22638"/>
    </source>
</evidence>
<dbReference type="Pfam" id="PF21158">
    <property type="entry name" value="flgK_1st_1"/>
    <property type="match status" value="1"/>
</dbReference>
<dbReference type="Pfam" id="PF00460">
    <property type="entry name" value="Flg_bb_rod"/>
    <property type="match status" value="1"/>
</dbReference>
<dbReference type="GO" id="GO:0044780">
    <property type="term" value="P:bacterial-type flagellum assembly"/>
    <property type="evidence" value="ECO:0007669"/>
    <property type="project" value="InterPro"/>
</dbReference>
<reference evidence="11 12" key="1">
    <citation type="submission" date="2018-01" db="EMBL/GenBank/DDBJ databases">
        <title>The draft genome sequence of Halioglobus lutimaris HF004.</title>
        <authorList>
            <person name="Du Z.-J."/>
            <person name="Shi M.-J."/>
        </authorList>
    </citation>
    <scope>NUCLEOTIDE SEQUENCE [LARGE SCALE GENOMIC DNA]</scope>
    <source>
        <strain evidence="11 12">HF004</strain>
    </source>
</reference>
<accession>A0A2N5X1C1</accession>
<dbReference type="InterPro" id="IPR001444">
    <property type="entry name" value="Flag_bb_rod_N"/>
</dbReference>
<gene>
    <name evidence="11" type="ORF">C0039_12865</name>
</gene>
<dbReference type="PANTHER" id="PTHR30033:SF1">
    <property type="entry name" value="FLAGELLAR HOOK-ASSOCIATED PROTEIN 1"/>
    <property type="match status" value="1"/>
</dbReference>
<keyword evidence="11" id="KW-0969">Cilium</keyword>
<dbReference type="InterPro" id="IPR002371">
    <property type="entry name" value="FlgK"/>
</dbReference>
<evidence type="ECO:0000256" key="2">
    <source>
        <dbReference type="ARBA" id="ARBA00004613"/>
    </source>
</evidence>
<protein>
    <recommendedName>
        <fullName evidence="4">Flagellar hook-associated protein 1</fullName>
    </recommendedName>
</protein>
<feature type="domain" description="Flagellar basal-body/hook protein C-terminal" evidence="8">
    <location>
        <begin position="598"/>
        <end position="635"/>
    </location>
</feature>
<dbReference type="Pfam" id="PF06429">
    <property type="entry name" value="Flg_bbr_C"/>
    <property type="match status" value="1"/>
</dbReference>
<dbReference type="SUPFAM" id="SSF64518">
    <property type="entry name" value="Phase 1 flagellin"/>
    <property type="match status" value="2"/>
</dbReference>
<comment type="caution">
    <text evidence="11">The sequence shown here is derived from an EMBL/GenBank/DDBJ whole genome shotgun (WGS) entry which is preliminary data.</text>
</comment>
<keyword evidence="12" id="KW-1185">Reference proteome</keyword>
<organism evidence="11 12">
    <name type="scientific">Pseudohalioglobus lutimaris</name>
    <dbReference type="NCBI Taxonomy" id="1737061"/>
    <lineage>
        <taxon>Bacteria</taxon>
        <taxon>Pseudomonadati</taxon>
        <taxon>Pseudomonadota</taxon>
        <taxon>Gammaproteobacteria</taxon>
        <taxon>Cellvibrionales</taxon>
        <taxon>Halieaceae</taxon>
        <taxon>Pseudohalioglobus</taxon>
    </lineage>
</organism>
<evidence type="ECO:0000256" key="6">
    <source>
        <dbReference type="ARBA" id="ARBA00023143"/>
    </source>
</evidence>
<dbReference type="Pfam" id="PF22638">
    <property type="entry name" value="FlgK_D1"/>
    <property type="match status" value="1"/>
</dbReference>
<dbReference type="GO" id="GO:0009424">
    <property type="term" value="C:bacterial-type flagellum hook"/>
    <property type="evidence" value="ECO:0007669"/>
    <property type="project" value="InterPro"/>
</dbReference>
<dbReference type="PANTHER" id="PTHR30033">
    <property type="entry name" value="FLAGELLAR HOOK-ASSOCIATED PROTEIN 1"/>
    <property type="match status" value="1"/>
</dbReference>
<keyword evidence="6" id="KW-0975">Bacterial flagellum</keyword>
<evidence type="ECO:0000313" key="11">
    <source>
        <dbReference type="EMBL" id="PLW68283.1"/>
    </source>
</evidence>
<feature type="domain" description="Flagellar hook-associated protein 1 D2-like" evidence="9">
    <location>
        <begin position="338"/>
        <end position="411"/>
    </location>
</feature>
<evidence type="ECO:0000313" key="12">
    <source>
        <dbReference type="Proteomes" id="UP000235005"/>
    </source>
</evidence>
<evidence type="ECO:0000256" key="1">
    <source>
        <dbReference type="ARBA" id="ARBA00004365"/>
    </source>
</evidence>
<dbReference type="InterPro" id="IPR010930">
    <property type="entry name" value="Flg_bb/hook_C_dom"/>
</dbReference>
<dbReference type="PRINTS" id="PR01005">
    <property type="entry name" value="FLGHOOKAP1"/>
</dbReference>
<feature type="domain" description="Flagellar basal body rod protein N-terminal" evidence="7">
    <location>
        <begin position="5"/>
        <end position="34"/>
    </location>
</feature>
<evidence type="ECO:0000256" key="3">
    <source>
        <dbReference type="ARBA" id="ARBA00009677"/>
    </source>
</evidence>
<dbReference type="InterPro" id="IPR049119">
    <property type="entry name" value="FlgK_D2-like"/>
</dbReference>
<dbReference type="InterPro" id="IPR053927">
    <property type="entry name" value="FlgK_helical"/>
</dbReference>
<keyword evidence="11" id="KW-0282">Flagellum</keyword>
<evidence type="ECO:0000259" key="8">
    <source>
        <dbReference type="Pfam" id="PF06429"/>
    </source>
</evidence>
<keyword evidence="5" id="KW-0964">Secreted</keyword>
<dbReference type="OrthoDB" id="9802553at2"/>
<dbReference type="EMBL" id="PKUS01000016">
    <property type="protein sequence ID" value="PLW68283.1"/>
    <property type="molecule type" value="Genomic_DNA"/>
</dbReference>
<evidence type="ECO:0000256" key="4">
    <source>
        <dbReference type="ARBA" id="ARBA00016244"/>
    </source>
</evidence>
<proteinExistence type="inferred from homology"/>
<comment type="subcellular location">
    <subcellularLocation>
        <location evidence="1">Bacterial flagellum</location>
    </subcellularLocation>
    <subcellularLocation>
        <location evidence="2">Secreted</location>
    </subcellularLocation>
</comment>
<dbReference type="RefSeq" id="WP_075999260.1">
    <property type="nucleotide sequence ID" value="NZ_PKUS01000016.1"/>
</dbReference>
<feature type="domain" description="Flagellar hook-associated protein FlgK helical" evidence="10">
    <location>
        <begin position="93"/>
        <end position="327"/>
    </location>
</feature>
<name>A0A2N5X1C1_9GAMM</name>
<sequence>MADLLNLGTTALLSLQRAINTTGNNIANVNTPGYSRQRVNMETLPSQFNGGNYLGNGVRVDSIERSYDQFLTAEVRSRTSSQRESATYYDLSSRLDSVLADPAVGLSGALNGFFGALQDVANNPGSLPERQALLGQSQVLADRFGYLDDRFRDLEQELNGRIEATVAEINTLSQGIADLNKQLVQASASTPGQAPNDLLDARDQLLAQLAEKISVTTIEQSDGALNVMIGNGQALVVGFTAEQLQTSRDPFDGTAVQVGVVGPAGTSTSLGRFLSGGELGAMFDFRDQQLNPARDQLGLTAVGLASSFNAQHSAGLDLNGLPGADFFNTPQPTYAAQQNNAGLATLDVSLSDVSALTGDNYSMRYEAGNWTLTNRDSGASQTGPGPFTVDGIEIAVTGGAPVDGDVFLVQPTRQAAGLFALALARPEDIAAGSPLRSGEELANIGSAALGSLSADDPGTLPLAGRVTLAFDPDALGPGVPGFNVAGIAGGPLAYDPTTDAAGADFTLGGFSFSVSGTPQAGDQLFIENNANGSGDNSNALALADLQTARSLLGGTASFQDTYSRMVTDVAVRTSQAETGMASESVLLEQAIADRDSVAGVNLDEEAANLIRYQQAYQAAAQVISVADQLFQTLLNATRR</sequence>
<keyword evidence="11" id="KW-0966">Cell projection</keyword>
<evidence type="ECO:0000259" key="9">
    <source>
        <dbReference type="Pfam" id="PF21158"/>
    </source>
</evidence>
<dbReference type="InterPro" id="IPR019776">
    <property type="entry name" value="Flagellar_basal_body_rod_CS"/>
</dbReference>
<dbReference type="PROSITE" id="PS00588">
    <property type="entry name" value="FLAGELLA_BB_ROD"/>
    <property type="match status" value="1"/>
</dbReference>
<dbReference type="NCBIfam" id="TIGR02492">
    <property type="entry name" value="flgK_ends"/>
    <property type="match status" value="1"/>
</dbReference>
<evidence type="ECO:0000259" key="7">
    <source>
        <dbReference type="Pfam" id="PF00460"/>
    </source>
</evidence>
<evidence type="ECO:0000256" key="5">
    <source>
        <dbReference type="ARBA" id="ARBA00022525"/>
    </source>
</evidence>
<dbReference type="Proteomes" id="UP000235005">
    <property type="component" value="Unassembled WGS sequence"/>
</dbReference>
<dbReference type="AlphaFoldDB" id="A0A2N5X1C1"/>
<comment type="similarity">
    <text evidence="3">Belongs to the flagella basal body rod proteins family.</text>
</comment>
<dbReference type="GO" id="GO:0005198">
    <property type="term" value="F:structural molecule activity"/>
    <property type="evidence" value="ECO:0007669"/>
    <property type="project" value="InterPro"/>
</dbReference>